<dbReference type="Pfam" id="PF00353">
    <property type="entry name" value="HemolysinCabind"/>
    <property type="match status" value="1"/>
</dbReference>
<organism evidence="3 4">
    <name type="scientific">Nonomuraea typhae</name>
    <dbReference type="NCBI Taxonomy" id="2603600"/>
    <lineage>
        <taxon>Bacteria</taxon>
        <taxon>Bacillati</taxon>
        <taxon>Actinomycetota</taxon>
        <taxon>Actinomycetes</taxon>
        <taxon>Streptosporangiales</taxon>
        <taxon>Streptosporangiaceae</taxon>
        <taxon>Nonomuraea</taxon>
    </lineage>
</organism>
<accession>A0ABW7ZC88</accession>
<dbReference type="RefSeq" id="WP_397090170.1">
    <property type="nucleotide sequence ID" value="NZ_JBITGY010000015.1"/>
</dbReference>
<sequence>MKTKHAILTGVLLTMPLVALTAGPAMAFTNVSASSGQLSVNSADAADNISINLEGGFLVVRNSADTLLAGSAVCSKVDDHTVRCPSAGITNILVNSQGGSDTVRNNTSLRLRAFLGPGRDTFFGGSAQDFVSGNADNDVLNGNGGADILLGNEGGSDQAFGGPGSDFCEAETEGSCEE</sequence>
<feature type="signal peptide" evidence="2">
    <location>
        <begin position="1"/>
        <end position="27"/>
    </location>
</feature>
<keyword evidence="4" id="KW-1185">Reference proteome</keyword>
<evidence type="ECO:0000313" key="3">
    <source>
        <dbReference type="EMBL" id="MFI6504424.1"/>
    </source>
</evidence>
<dbReference type="InterPro" id="IPR011049">
    <property type="entry name" value="Serralysin-like_metalloprot_C"/>
</dbReference>
<keyword evidence="2" id="KW-0732">Signal</keyword>
<feature type="region of interest" description="Disordered" evidence="1">
    <location>
        <begin position="152"/>
        <end position="178"/>
    </location>
</feature>
<evidence type="ECO:0008006" key="5">
    <source>
        <dbReference type="Google" id="ProtNLM"/>
    </source>
</evidence>
<evidence type="ECO:0000256" key="2">
    <source>
        <dbReference type="SAM" id="SignalP"/>
    </source>
</evidence>
<dbReference type="InterPro" id="IPR001343">
    <property type="entry name" value="Hemolysn_Ca-bd"/>
</dbReference>
<feature type="compositionally biased region" description="Acidic residues" evidence="1">
    <location>
        <begin position="168"/>
        <end position="178"/>
    </location>
</feature>
<gene>
    <name evidence="3" type="ORF">ACIBG2_44060</name>
</gene>
<dbReference type="Gene3D" id="2.150.10.10">
    <property type="entry name" value="Serralysin-like metalloprotease, C-terminal"/>
    <property type="match status" value="1"/>
</dbReference>
<proteinExistence type="predicted"/>
<reference evidence="3 4" key="1">
    <citation type="submission" date="2024-10" db="EMBL/GenBank/DDBJ databases">
        <title>The Natural Products Discovery Center: Release of the First 8490 Sequenced Strains for Exploring Actinobacteria Biosynthetic Diversity.</title>
        <authorList>
            <person name="Kalkreuter E."/>
            <person name="Kautsar S.A."/>
            <person name="Yang D."/>
            <person name="Bader C.D."/>
            <person name="Teijaro C.N."/>
            <person name="Fluegel L."/>
            <person name="Davis C.M."/>
            <person name="Simpson J.R."/>
            <person name="Lauterbach L."/>
            <person name="Steele A.D."/>
            <person name="Gui C."/>
            <person name="Meng S."/>
            <person name="Li G."/>
            <person name="Viehrig K."/>
            <person name="Ye F."/>
            <person name="Su P."/>
            <person name="Kiefer A.F."/>
            <person name="Nichols A."/>
            <person name="Cepeda A.J."/>
            <person name="Yan W."/>
            <person name="Fan B."/>
            <person name="Jiang Y."/>
            <person name="Adhikari A."/>
            <person name="Zheng C.-J."/>
            <person name="Schuster L."/>
            <person name="Cowan T.M."/>
            <person name="Smanski M.J."/>
            <person name="Chevrette M.G."/>
            <person name="De Carvalho L.P.S."/>
            <person name="Shen B."/>
        </authorList>
    </citation>
    <scope>NUCLEOTIDE SEQUENCE [LARGE SCALE GENOMIC DNA]</scope>
    <source>
        <strain evidence="3 4">NPDC050545</strain>
    </source>
</reference>
<dbReference type="SUPFAM" id="SSF51120">
    <property type="entry name" value="beta-Roll"/>
    <property type="match status" value="1"/>
</dbReference>
<feature type="chain" id="PRO_5045301802" description="Calcium-binding protein" evidence="2">
    <location>
        <begin position="28"/>
        <end position="178"/>
    </location>
</feature>
<dbReference type="EMBL" id="JBITGY010000015">
    <property type="protein sequence ID" value="MFI6504424.1"/>
    <property type="molecule type" value="Genomic_DNA"/>
</dbReference>
<dbReference type="Proteomes" id="UP001612741">
    <property type="component" value="Unassembled WGS sequence"/>
</dbReference>
<evidence type="ECO:0000313" key="4">
    <source>
        <dbReference type="Proteomes" id="UP001612741"/>
    </source>
</evidence>
<comment type="caution">
    <text evidence="3">The sequence shown here is derived from an EMBL/GenBank/DDBJ whole genome shotgun (WGS) entry which is preliminary data.</text>
</comment>
<name>A0ABW7ZC88_9ACTN</name>
<protein>
    <recommendedName>
        <fullName evidence="5">Calcium-binding protein</fullName>
    </recommendedName>
</protein>
<evidence type="ECO:0000256" key="1">
    <source>
        <dbReference type="SAM" id="MobiDB-lite"/>
    </source>
</evidence>